<dbReference type="PANTHER" id="PTHR23020">
    <property type="entry name" value="UNCHARACTERIZED NUCLEAR HORMONE RECEPTOR-RELATED"/>
    <property type="match status" value="1"/>
</dbReference>
<sequence length="358" mass="39274">MSAGTAAVPGGVDELDPHWLTEALRSEAGIDTATVTRIHCEQIAMDSGFSSLLYRLHLSGDDVPSTVIAKLPAQSEARGAMDLLGGYRREVAFYRDIAGHAPMDTPRVYTARIADNGVDFVLLLEDLAQWDNADHLAGLSMNRARTCIEQLAGLHAWSENRASSVALEPFPSIDTPIARDLLLPAFEPGWQIYREHTSATVPDAISAFAERFAERAVEALPVLTERDMLLHGDIRADNLFFVGDRMKVVDFQFAARGAGAADVAYLVTQGLPVDAREGHDEALVREYLDHVARHGVDDYGFDDAWRHYRFAAVYLMVLPVITLNGWDALPERSKRLCLTLTDRAVAAIDATGALEVFS</sequence>
<accession>A0ABT2MA19</accession>
<dbReference type="InterPro" id="IPR004119">
    <property type="entry name" value="EcKL"/>
</dbReference>
<dbReference type="EMBL" id="JAODWD010000003">
    <property type="protein sequence ID" value="MCT7659106.1"/>
    <property type="molecule type" value="Genomic_DNA"/>
</dbReference>
<reference evidence="3" key="1">
    <citation type="submission" date="2023-07" db="EMBL/GenBank/DDBJ databases">
        <authorList>
            <person name="Deng Y."/>
            <person name="Zhang Y.-Q."/>
        </authorList>
    </citation>
    <scope>NUCLEOTIDE SEQUENCE [LARGE SCALE GENOMIC DNA]</scope>
    <source>
        <strain evidence="3">CPCC 205710</strain>
    </source>
</reference>
<dbReference type="Proteomes" id="UP001206639">
    <property type="component" value="Unassembled WGS sequence"/>
</dbReference>
<dbReference type="InterPro" id="IPR011009">
    <property type="entry name" value="Kinase-like_dom_sf"/>
</dbReference>
<name>A0ABT2MA19_9MYCO</name>
<organism evidence="2 3">
    <name type="scientific">Mycobacterium deserti</name>
    <dbReference type="NCBI Taxonomy" id="2978347"/>
    <lineage>
        <taxon>Bacteria</taxon>
        <taxon>Bacillati</taxon>
        <taxon>Actinomycetota</taxon>
        <taxon>Actinomycetes</taxon>
        <taxon>Mycobacteriales</taxon>
        <taxon>Mycobacteriaceae</taxon>
        <taxon>Mycobacterium</taxon>
    </lineage>
</organism>
<dbReference type="InterPro" id="IPR052961">
    <property type="entry name" value="Oxido-Kinase-like_Enzymes"/>
</dbReference>
<dbReference type="RefSeq" id="WP_260993177.1">
    <property type="nucleotide sequence ID" value="NZ_JAODWD010000003.1"/>
</dbReference>
<proteinExistence type="predicted"/>
<dbReference type="Pfam" id="PF02958">
    <property type="entry name" value="EcKL"/>
    <property type="match status" value="1"/>
</dbReference>
<dbReference type="SMART" id="SM00587">
    <property type="entry name" value="CHK"/>
    <property type="match status" value="1"/>
</dbReference>
<feature type="domain" description="CHK kinase-like" evidence="1">
    <location>
        <begin position="122"/>
        <end position="297"/>
    </location>
</feature>
<evidence type="ECO:0000259" key="1">
    <source>
        <dbReference type="SMART" id="SM00587"/>
    </source>
</evidence>
<comment type="caution">
    <text evidence="2">The sequence shown here is derived from an EMBL/GenBank/DDBJ whole genome shotgun (WGS) entry which is preliminary data.</text>
</comment>
<keyword evidence="3" id="KW-1185">Reference proteome</keyword>
<dbReference type="SUPFAM" id="SSF56112">
    <property type="entry name" value="Protein kinase-like (PK-like)"/>
    <property type="match status" value="1"/>
</dbReference>
<evidence type="ECO:0000313" key="3">
    <source>
        <dbReference type="Proteomes" id="UP001206639"/>
    </source>
</evidence>
<protein>
    <submittedName>
        <fullName evidence="2">Ecdysteroid 22-kinase family protein</fullName>
    </submittedName>
</protein>
<dbReference type="InterPro" id="IPR015897">
    <property type="entry name" value="CHK_kinase-like"/>
</dbReference>
<gene>
    <name evidence="2" type="ORF">N4S67_11810</name>
</gene>
<dbReference type="Gene3D" id="3.90.1200.10">
    <property type="match status" value="1"/>
</dbReference>
<dbReference type="PANTHER" id="PTHR23020:SF41">
    <property type="entry name" value="AMINOGLYCOSIDE PHOSPHOTRANSFERASE DOMAIN-CONTAINING PROTEIN"/>
    <property type="match status" value="1"/>
</dbReference>
<evidence type="ECO:0000313" key="2">
    <source>
        <dbReference type="EMBL" id="MCT7659106.1"/>
    </source>
</evidence>